<dbReference type="SUPFAM" id="SSF46785">
    <property type="entry name" value="Winged helix' DNA-binding domain"/>
    <property type="match status" value="1"/>
</dbReference>
<dbReference type="GO" id="GO:0003677">
    <property type="term" value="F:DNA binding"/>
    <property type="evidence" value="ECO:0007669"/>
    <property type="project" value="UniProtKB-KW"/>
</dbReference>
<evidence type="ECO:0000259" key="4">
    <source>
        <dbReference type="PROSITE" id="PS50987"/>
    </source>
</evidence>
<dbReference type="RefSeq" id="WP_134551716.1">
    <property type="nucleotide sequence ID" value="NZ_SOHL01000015.1"/>
</dbReference>
<dbReference type="InterPro" id="IPR036388">
    <property type="entry name" value="WH-like_DNA-bd_sf"/>
</dbReference>
<dbReference type="GO" id="GO:0003700">
    <property type="term" value="F:DNA-binding transcription factor activity"/>
    <property type="evidence" value="ECO:0007669"/>
    <property type="project" value="InterPro"/>
</dbReference>
<evidence type="ECO:0000256" key="1">
    <source>
        <dbReference type="ARBA" id="ARBA00023015"/>
    </source>
</evidence>
<dbReference type="PANTHER" id="PTHR33154">
    <property type="entry name" value="TRANSCRIPTIONAL REGULATOR, ARSR FAMILY"/>
    <property type="match status" value="1"/>
</dbReference>
<dbReference type="PRINTS" id="PR00778">
    <property type="entry name" value="HTHARSR"/>
</dbReference>
<dbReference type="CDD" id="cd00090">
    <property type="entry name" value="HTH_ARSR"/>
    <property type="match status" value="1"/>
</dbReference>
<comment type="caution">
    <text evidence="5">The sequence shown here is derived from an EMBL/GenBank/DDBJ whole genome shotgun (WGS) entry which is preliminary data.</text>
</comment>
<dbReference type="Gene3D" id="1.10.10.10">
    <property type="entry name" value="Winged helix-like DNA-binding domain superfamily/Winged helix DNA-binding domain"/>
    <property type="match status" value="1"/>
</dbReference>
<dbReference type="Pfam" id="PF12840">
    <property type="entry name" value="HTH_20"/>
    <property type="match status" value="1"/>
</dbReference>
<sequence length="182" mass="19963">MPDATNPYDLDGLRALAHPLRLRLLSLLTAEALSATEAARVLGESQANVSYHLRRLAQAGLVQLVEETNIRGGTAKRYRHDPASGEALGSGRVDEHQALMSSLAAELMARSARYLSGSEFTFTEAEVTVSREAWERIRDMSREIGKLIHDEAVPSATPEGVRMSATLAVFEVVNHDTTREHE</sequence>
<accession>A0A4R9AVP8</accession>
<feature type="domain" description="HTH arsR-type" evidence="4">
    <location>
        <begin position="1"/>
        <end position="95"/>
    </location>
</feature>
<dbReference type="Proteomes" id="UP000297983">
    <property type="component" value="Unassembled WGS sequence"/>
</dbReference>
<reference evidence="5 6" key="1">
    <citation type="submission" date="2019-03" db="EMBL/GenBank/DDBJ databases">
        <title>Genomics of glacier-inhabiting Cryobacterium strains.</title>
        <authorList>
            <person name="Liu Q."/>
            <person name="Xin Y.-H."/>
        </authorList>
    </citation>
    <scope>NUCLEOTIDE SEQUENCE [LARGE SCALE GENOMIC DNA]</scope>
    <source>
        <strain evidence="5 6">Hz16</strain>
    </source>
</reference>
<dbReference type="InterPro" id="IPR001845">
    <property type="entry name" value="HTH_ArsR_DNA-bd_dom"/>
</dbReference>
<dbReference type="SMART" id="SM00418">
    <property type="entry name" value="HTH_ARSR"/>
    <property type="match status" value="1"/>
</dbReference>
<evidence type="ECO:0000256" key="2">
    <source>
        <dbReference type="ARBA" id="ARBA00023125"/>
    </source>
</evidence>
<dbReference type="EMBL" id="SOHL01000015">
    <property type="protein sequence ID" value="TFD70916.1"/>
    <property type="molecule type" value="Genomic_DNA"/>
</dbReference>
<keyword evidence="1" id="KW-0805">Transcription regulation</keyword>
<keyword evidence="6" id="KW-1185">Reference proteome</keyword>
<dbReference type="PROSITE" id="PS50987">
    <property type="entry name" value="HTH_ARSR_2"/>
    <property type="match status" value="1"/>
</dbReference>
<proteinExistence type="predicted"/>
<protein>
    <submittedName>
        <fullName evidence="5">ArsR family transcriptional regulator</fullName>
    </submittedName>
</protein>
<name>A0A4R9AVP8_9MICO</name>
<dbReference type="PANTHER" id="PTHR33154:SF33">
    <property type="entry name" value="TRANSCRIPTIONAL REPRESSOR SDPR"/>
    <property type="match status" value="1"/>
</dbReference>
<dbReference type="InterPro" id="IPR051081">
    <property type="entry name" value="HTH_MetalResp_TranReg"/>
</dbReference>
<organism evidence="5 6">
    <name type="scientific">Cryobacterium gelidum</name>
    <dbReference type="NCBI Taxonomy" id="1259164"/>
    <lineage>
        <taxon>Bacteria</taxon>
        <taxon>Bacillati</taxon>
        <taxon>Actinomycetota</taxon>
        <taxon>Actinomycetes</taxon>
        <taxon>Micrococcales</taxon>
        <taxon>Microbacteriaceae</taxon>
        <taxon>Cryobacterium</taxon>
    </lineage>
</organism>
<dbReference type="AlphaFoldDB" id="A0A4R9AVP8"/>
<evidence type="ECO:0000256" key="3">
    <source>
        <dbReference type="ARBA" id="ARBA00023163"/>
    </source>
</evidence>
<evidence type="ECO:0000313" key="6">
    <source>
        <dbReference type="Proteomes" id="UP000297983"/>
    </source>
</evidence>
<dbReference type="InterPro" id="IPR036390">
    <property type="entry name" value="WH_DNA-bd_sf"/>
</dbReference>
<keyword evidence="2" id="KW-0238">DNA-binding</keyword>
<keyword evidence="3" id="KW-0804">Transcription</keyword>
<dbReference type="InterPro" id="IPR011991">
    <property type="entry name" value="ArsR-like_HTH"/>
</dbReference>
<gene>
    <name evidence="5" type="ORF">E3T50_10200</name>
</gene>
<evidence type="ECO:0000313" key="5">
    <source>
        <dbReference type="EMBL" id="TFD70916.1"/>
    </source>
</evidence>